<evidence type="ECO:0000256" key="1">
    <source>
        <dbReference type="ARBA" id="ARBA00004173"/>
    </source>
</evidence>
<feature type="active site" description="Proton acceptor" evidence="6">
    <location>
        <position position="167"/>
    </location>
</feature>
<evidence type="ECO:0000259" key="8">
    <source>
        <dbReference type="PROSITE" id="PS50305"/>
    </source>
</evidence>
<feature type="binding site" evidence="6">
    <location>
        <position position="203"/>
    </location>
    <ligand>
        <name>Zn(2+)</name>
        <dbReference type="ChEBI" id="CHEBI:29105"/>
    </ligand>
</feature>
<dbReference type="InterPro" id="IPR029035">
    <property type="entry name" value="DHS-like_NAD/FAD-binding_dom"/>
</dbReference>
<dbReference type="HOGENOM" id="CLU_021544_4_1_1"/>
<evidence type="ECO:0000256" key="5">
    <source>
        <dbReference type="ARBA" id="ARBA00023128"/>
    </source>
</evidence>
<reference evidence="9 10" key="1">
    <citation type="submission" date="2014-04" db="EMBL/GenBank/DDBJ databases">
        <authorList>
            <consortium name="DOE Joint Genome Institute"/>
            <person name="Kuo A."/>
            <person name="Gay G."/>
            <person name="Dore J."/>
            <person name="Kohler A."/>
            <person name="Nagy L.G."/>
            <person name="Floudas D."/>
            <person name="Copeland A."/>
            <person name="Barry K.W."/>
            <person name="Cichocki N."/>
            <person name="Veneault-Fourrey C."/>
            <person name="LaButti K."/>
            <person name="Lindquist E.A."/>
            <person name="Lipzen A."/>
            <person name="Lundell T."/>
            <person name="Morin E."/>
            <person name="Murat C."/>
            <person name="Sun H."/>
            <person name="Tunlid A."/>
            <person name="Henrissat B."/>
            <person name="Grigoriev I.V."/>
            <person name="Hibbett D.S."/>
            <person name="Martin F."/>
            <person name="Nordberg H.P."/>
            <person name="Cantor M.N."/>
            <person name="Hua S.X."/>
        </authorList>
    </citation>
    <scope>NUCLEOTIDE SEQUENCE [LARGE SCALE GENOMIC DNA]</scope>
    <source>
        <strain evidence="10">h7</strain>
    </source>
</reference>
<dbReference type="InterPro" id="IPR050134">
    <property type="entry name" value="NAD-dep_sirtuin_deacylases"/>
</dbReference>
<feature type="compositionally biased region" description="Polar residues" evidence="7">
    <location>
        <begin position="548"/>
        <end position="559"/>
    </location>
</feature>
<dbReference type="SUPFAM" id="SSF52467">
    <property type="entry name" value="DHS-like NAD/FAD-binding domain"/>
    <property type="match status" value="1"/>
</dbReference>
<evidence type="ECO:0000256" key="3">
    <source>
        <dbReference type="ARBA" id="ARBA00022679"/>
    </source>
</evidence>
<accession>A0A0C3CVB3</accession>
<feature type="binding site" evidence="6">
    <location>
        <position position="200"/>
    </location>
    <ligand>
        <name>Zn(2+)</name>
        <dbReference type="ChEBI" id="CHEBI:29105"/>
    </ligand>
</feature>
<reference evidence="10" key="2">
    <citation type="submission" date="2015-01" db="EMBL/GenBank/DDBJ databases">
        <title>Evolutionary Origins and Diversification of the Mycorrhizal Mutualists.</title>
        <authorList>
            <consortium name="DOE Joint Genome Institute"/>
            <consortium name="Mycorrhizal Genomics Consortium"/>
            <person name="Kohler A."/>
            <person name="Kuo A."/>
            <person name="Nagy L.G."/>
            <person name="Floudas D."/>
            <person name="Copeland A."/>
            <person name="Barry K.W."/>
            <person name="Cichocki N."/>
            <person name="Veneault-Fourrey C."/>
            <person name="LaButti K."/>
            <person name="Lindquist E.A."/>
            <person name="Lipzen A."/>
            <person name="Lundell T."/>
            <person name="Morin E."/>
            <person name="Murat C."/>
            <person name="Riley R."/>
            <person name="Ohm R."/>
            <person name="Sun H."/>
            <person name="Tunlid A."/>
            <person name="Henrissat B."/>
            <person name="Grigoriev I.V."/>
            <person name="Hibbett D.S."/>
            <person name="Martin F."/>
        </authorList>
    </citation>
    <scope>NUCLEOTIDE SEQUENCE [LARGE SCALE GENOMIC DNA]</scope>
    <source>
        <strain evidence="10">h7</strain>
    </source>
</reference>
<dbReference type="Proteomes" id="UP000053424">
    <property type="component" value="Unassembled WGS sequence"/>
</dbReference>
<dbReference type="OrthoDB" id="2919105at2759"/>
<dbReference type="EMBL" id="KN831769">
    <property type="protein sequence ID" value="KIM47786.1"/>
    <property type="molecule type" value="Genomic_DNA"/>
</dbReference>
<dbReference type="Gene3D" id="3.30.1600.10">
    <property type="entry name" value="SIR2/SIRT2 'Small Domain"/>
    <property type="match status" value="1"/>
</dbReference>
<dbReference type="InterPro" id="IPR026590">
    <property type="entry name" value="Ssirtuin_cat_dom"/>
</dbReference>
<keyword evidence="6" id="KW-0862">Zinc</keyword>
<dbReference type="Pfam" id="PF02146">
    <property type="entry name" value="SIR2"/>
    <property type="match status" value="2"/>
</dbReference>
<keyword evidence="5" id="KW-0496">Mitochondrion</keyword>
<sequence length="559" mass="61656">MTVTLDLDAAATDPHVRRTLADISLSVAKGKKIVVVTGAGISCSCGIPDFRSSDGLYAMVKEQYPDVVMKGRDLFDAALFRDPTSTAVFYTFISQLKRSIDDAEPAPTHHFIKTLDSKKKLLRSYTQNIDGLEARVGLLGTSCQEAKSNSKGKTKIRTKDVRNVQLHGDIHRVRCVACSADYPCSEEHLILFERGKAPECPECLSRSEARIARSARAIRVGSLRPSIVLYDETHPLGDDIGTIHTTDLGRKPDMLIIMGTSMKVHGLKKLVKDFARAVHSSSSPSAASSSKRPYKVIFVNKTAPSSEWADIIDYHISGETDRWTNKVIEDWKKMRPADWEIQQTLDGDGEIAVGGGLKTVKSLASSTLAKNGKAGRERENMAPPTVAPATKESVTKGKPIPPLSPSKRRQKSSHYDDLESSPSKRHSTSRQHHVMPSGERKMLFAETTNKQPPLLLDSEKSKMDISLCDLSMQDVELKYPPKSNPKSSTGKHSEVGTSKMDISLIDLSMAEGEIIPAKRLPVKPTRKDSKKSQDSQRRSATKRPVRQRSLTQPQELEGH</sequence>
<keyword evidence="3" id="KW-0808">Transferase</keyword>
<keyword evidence="6" id="KW-0479">Metal-binding</keyword>
<evidence type="ECO:0000256" key="6">
    <source>
        <dbReference type="PROSITE-ProRule" id="PRU00236"/>
    </source>
</evidence>
<dbReference type="InterPro" id="IPR003000">
    <property type="entry name" value="Sirtuin"/>
</dbReference>
<dbReference type="AlphaFoldDB" id="A0A0C3CVB3"/>
<dbReference type="PANTHER" id="PTHR11085">
    <property type="entry name" value="NAD-DEPENDENT PROTEIN DEACYLASE SIRTUIN-5, MITOCHONDRIAL-RELATED"/>
    <property type="match status" value="1"/>
</dbReference>
<evidence type="ECO:0000313" key="9">
    <source>
        <dbReference type="EMBL" id="KIM47786.1"/>
    </source>
</evidence>
<feature type="region of interest" description="Disordered" evidence="7">
    <location>
        <begin position="477"/>
        <end position="498"/>
    </location>
</feature>
<dbReference type="STRING" id="686832.A0A0C3CVB3"/>
<evidence type="ECO:0000256" key="2">
    <source>
        <dbReference type="ARBA" id="ARBA00006924"/>
    </source>
</evidence>
<protein>
    <recommendedName>
        <fullName evidence="8">Deacetylase sirtuin-type domain-containing protein</fullName>
    </recommendedName>
</protein>
<organism evidence="9 10">
    <name type="scientific">Hebeloma cylindrosporum</name>
    <dbReference type="NCBI Taxonomy" id="76867"/>
    <lineage>
        <taxon>Eukaryota</taxon>
        <taxon>Fungi</taxon>
        <taxon>Dikarya</taxon>
        <taxon>Basidiomycota</taxon>
        <taxon>Agaricomycotina</taxon>
        <taxon>Agaricomycetes</taxon>
        <taxon>Agaricomycetidae</taxon>
        <taxon>Agaricales</taxon>
        <taxon>Agaricineae</taxon>
        <taxon>Hymenogastraceae</taxon>
        <taxon>Hebeloma</taxon>
    </lineage>
</organism>
<feature type="binding site" evidence="6">
    <location>
        <position position="175"/>
    </location>
    <ligand>
        <name>Zn(2+)</name>
        <dbReference type="ChEBI" id="CHEBI:29105"/>
    </ligand>
</feature>
<dbReference type="GO" id="GO:0017136">
    <property type="term" value="F:histone deacetylase activity, NAD-dependent"/>
    <property type="evidence" value="ECO:0007669"/>
    <property type="project" value="TreeGrafter"/>
</dbReference>
<gene>
    <name evidence="9" type="ORF">M413DRAFT_209505</name>
</gene>
<evidence type="ECO:0000256" key="7">
    <source>
        <dbReference type="SAM" id="MobiDB-lite"/>
    </source>
</evidence>
<feature type="compositionally biased region" description="Basic and acidic residues" evidence="7">
    <location>
        <begin position="525"/>
        <end position="537"/>
    </location>
</feature>
<dbReference type="PROSITE" id="PS50305">
    <property type="entry name" value="SIRTUIN"/>
    <property type="match status" value="1"/>
</dbReference>
<comment type="subcellular location">
    <subcellularLocation>
        <location evidence="1">Mitochondrion</location>
    </subcellularLocation>
</comment>
<keyword evidence="4" id="KW-0520">NAD</keyword>
<dbReference type="GO" id="GO:0046872">
    <property type="term" value="F:metal ion binding"/>
    <property type="evidence" value="ECO:0007669"/>
    <property type="project" value="UniProtKB-KW"/>
</dbReference>
<dbReference type="GO" id="GO:0070403">
    <property type="term" value="F:NAD+ binding"/>
    <property type="evidence" value="ECO:0007669"/>
    <property type="project" value="InterPro"/>
</dbReference>
<dbReference type="PANTHER" id="PTHR11085:SF8">
    <property type="entry name" value="NAD-DEPENDENT HISTONE DEACETYLASE HST3"/>
    <property type="match status" value="1"/>
</dbReference>
<name>A0A0C3CVB3_HEBCY</name>
<proteinExistence type="inferred from homology"/>
<feature type="binding site" evidence="6">
    <location>
        <position position="178"/>
    </location>
    <ligand>
        <name>Zn(2+)</name>
        <dbReference type="ChEBI" id="CHEBI:29105"/>
    </ligand>
</feature>
<evidence type="ECO:0000256" key="4">
    <source>
        <dbReference type="ARBA" id="ARBA00023027"/>
    </source>
</evidence>
<dbReference type="GO" id="GO:0005634">
    <property type="term" value="C:nucleus"/>
    <property type="evidence" value="ECO:0007669"/>
    <property type="project" value="TreeGrafter"/>
</dbReference>
<feature type="region of interest" description="Disordered" evidence="7">
    <location>
        <begin position="367"/>
        <end position="442"/>
    </location>
</feature>
<feature type="region of interest" description="Disordered" evidence="7">
    <location>
        <begin position="513"/>
        <end position="559"/>
    </location>
</feature>
<feature type="compositionally biased region" description="Basic residues" evidence="7">
    <location>
        <begin position="423"/>
        <end position="433"/>
    </location>
</feature>
<dbReference type="InterPro" id="IPR026591">
    <property type="entry name" value="Sirtuin_cat_small_dom_sf"/>
</dbReference>
<dbReference type="GO" id="GO:0005739">
    <property type="term" value="C:mitochondrion"/>
    <property type="evidence" value="ECO:0007669"/>
    <property type="project" value="UniProtKB-SubCell"/>
</dbReference>
<keyword evidence="10" id="KW-1185">Reference proteome</keyword>
<comment type="similarity">
    <text evidence="2">Belongs to the sirtuin family. Class I subfamily.</text>
</comment>
<feature type="domain" description="Deacetylase sirtuin-type" evidence="8">
    <location>
        <begin position="13"/>
        <end position="340"/>
    </location>
</feature>
<dbReference type="Gene3D" id="3.40.50.1220">
    <property type="entry name" value="TPP-binding domain"/>
    <property type="match status" value="1"/>
</dbReference>
<evidence type="ECO:0000313" key="10">
    <source>
        <dbReference type="Proteomes" id="UP000053424"/>
    </source>
</evidence>